<dbReference type="GO" id="GO:0016020">
    <property type="term" value="C:membrane"/>
    <property type="evidence" value="ECO:0007669"/>
    <property type="project" value="UniProtKB-SubCell"/>
</dbReference>
<keyword evidence="3 6" id="KW-0812">Transmembrane</keyword>
<dbReference type="Pfam" id="PF25129">
    <property type="entry name" value="Pyr4-TMTC"/>
    <property type="match status" value="1"/>
</dbReference>
<evidence type="ECO:0000313" key="7">
    <source>
        <dbReference type="EMBL" id="RDL32630.1"/>
    </source>
</evidence>
<dbReference type="PANTHER" id="PTHR42038:SF2">
    <property type="entry name" value="TERPENE CYCLASE AUSL"/>
    <property type="match status" value="1"/>
</dbReference>
<gene>
    <name evidence="7" type="ORF">BP5553_09086</name>
</gene>
<dbReference type="GO" id="GO:0016829">
    <property type="term" value="F:lyase activity"/>
    <property type="evidence" value="ECO:0007669"/>
    <property type="project" value="InterPro"/>
</dbReference>
<name>A0A370TDT8_9HELO</name>
<feature type="transmembrane region" description="Helical" evidence="6">
    <location>
        <begin position="63"/>
        <end position="81"/>
    </location>
</feature>
<protein>
    <recommendedName>
        <fullName evidence="9">Integral membrane protein</fullName>
    </recommendedName>
</protein>
<keyword evidence="4 6" id="KW-1133">Transmembrane helix</keyword>
<dbReference type="PANTHER" id="PTHR42038">
    <property type="match status" value="1"/>
</dbReference>
<feature type="transmembrane region" description="Helical" evidence="6">
    <location>
        <begin position="154"/>
        <end position="175"/>
    </location>
</feature>
<dbReference type="AlphaFoldDB" id="A0A370TDT8"/>
<evidence type="ECO:0000313" key="8">
    <source>
        <dbReference type="Proteomes" id="UP000254866"/>
    </source>
</evidence>
<comment type="similarity">
    <text evidence="2">Belongs to the paxB family.</text>
</comment>
<evidence type="ECO:0000256" key="1">
    <source>
        <dbReference type="ARBA" id="ARBA00004141"/>
    </source>
</evidence>
<comment type="caution">
    <text evidence="7">The sequence shown here is derived from an EMBL/GenBank/DDBJ whole genome shotgun (WGS) entry which is preliminary data.</text>
</comment>
<reference evidence="7 8" key="1">
    <citation type="journal article" date="2018" name="IMA Fungus">
        <title>IMA Genome-F 9: Draft genome sequence of Annulohypoxylon stygium, Aspergillus mulundensis, Berkeleyomyces basicola (syn. Thielaviopsis basicola), Ceratocystis smalleyi, two Cercospora beticola strains, Coleophoma cylindrospora, Fusarium fracticaudum, Phialophora cf. hyalina, and Morchella septimelata.</title>
        <authorList>
            <person name="Wingfield B.D."/>
            <person name="Bills G.F."/>
            <person name="Dong Y."/>
            <person name="Huang W."/>
            <person name="Nel W.J."/>
            <person name="Swalarsk-Parry B.S."/>
            <person name="Vaghefi N."/>
            <person name="Wilken P.M."/>
            <person name="An Z."/>
            <person name="de Beer Z.W."/>
            <person name="De Vos L."/>
            <person name="Chen L."/>
            <person name="Duong T.A."/>
            <person name="Gao Y."/>
            <person name="Hammerbacher A."/>
            <person name="Kikkert J.R."/>
            <person name="Li Y."/>
            <person name="Li H."/>
            <person name="Li K."/>
            <person name="Li Q."/>
            <person name="Liu X."/>
            <person name="Ma X."/>
            <person name="Naidoo K."/>
            <person name="Pethybridge S.J."/>
            <person name="Sun J."/>
            <person name="Steenkamp E.T."/>
            <person name="van der Nest M.A."/>
            <person name="van Wyk S."/>
            <person name="Wingfield M.J."/>
            <person name="Xiong C."/>
            <person name="Yue Q."/>
            <person name="Zhang X."/>
        </authorList>
    </citation>
    <scope>NUCLEOTIDE SEQUENCE [LARGE SCALE GENOMIC DNA]</scope>
    <source>
        <strain evidence="7 8">BP 5553</strain>
    </source>
</reference>
<evidence type="ECO:0000256" key="5">
    <source>
        <dbReference type="ARBA" id="ARBA00023136"/>
    </source>
</evidence>
<keyword evidence="5 6" id="KW-0472">Membrane</keyword>
<feature type="transmembrane region" description="Helical" evidence="6">
    <location>
        <begin position="119"/>
        <end position="142"/>
    </location>
</feature>
<evidence type="ECO:0000256" key="3">
    <source>
        <dbReference type="ARBA" id="ARBA00022692"/>
    </source>
</evidence>
<evidence type="ECO:0000256" key="2">
    <source>
        <dbReference type="ARBA" id="ARBA00006757"/>
    </source>
</evidence>
<dbReference type="GeneID" id="43601935"/>
<sequence>MSLKSYFPLEAWAAANADYTADVPRYPHVKIVPDVFTALSGVLWSVSYILMTTKAFKDKSYAMPIYCLCLNITWEAVYGFVYGPGPVNQIVFAQYMIVDIFLFWAIIKSARYQWRQSPLVADNLIWIIMFGCVFCTWLHLAIAATFIPHIGRQVVFFTAWPMAAIISLGSIAQILSRGHTGGHSMPIW</sequence>
<organism evidence="7 8">
    <name type="scientific">Venustampulla echinocandica</name>
    <dbReference type="NCBI Taxonomy" id="2656787"/>
    <lineage>
        <taxon>Eukaryota</taxon>
        <taxon>Fungi</taxon>
        <taxon>Dikarya</taxon>
        <taxon>Ascomycota</taxon>
        <taxon>Pezizomycotina</taxon>
        <taxon>Leotiomycetes</taxon>
        <taxon>Helotiales</taxon>
        <taxon>Pleuroascaceae</taxon>
        <taxon>Venustampulla</taxon>
    </lineage>
</organism>
<dbReference type="EMBL" id="NPIC01000010">
    <property type="protein sequence ID" value="RDL32630.1"/>
    <property type="molecule type" value="Genomic_DNA"/>
</dbReference>
<dbReference type="InterPro" id="IPR039020">
    <property type="entry name" value="PaxB-like"/>
</dbReference>
<evidence type="ECO:0000256" key="6">
    <source>
        <dbReference type="SAM" id="Phobius"/>
    </source>
</evidence>
<feature type="transmembrane region" description="Helical" evidence="6">
    <location>
        <begin position="87"/>
        <end position="107"/>
    </location>
</feature>
<dbReference type="RefSeq" id="XP_031866352.1">
    <property type="nucleotide sequence ID" value="XM_032017709.1"/>
</dbReference>
<evidence type="ECO:0008006" key="9">
    <source>
        <dbReference type="Google" id="ProtNLM"/>
    </source>
</evidence>
<dbReference type="OrthoDB" id="5294024at2759"/>
<accession>A0A370TDT8</accession>
<comment type="subcellular location">
    <subcellularLocation>
        <location evidence="1">Membrane</location>
        <topology evidence="1">Multi-pass membrane protein</topology>
    </subcellularLocation>
</comment>
<keyword evidence="8" id="KW-1185">Reference proteome</keyword>
<evidence type="ECO:0000256" key="4">
    <source>
        <dbReference type="ARBA" id="ARBA00022989"/>
    </source>
</evidence>
<proteinExistence type="inferred from homology"/>
<dbReference type="Proteomes" id="UP000254866">
    <property type="component" value="Unassembled WGS sequence"/>
</dbReference>